<comment type="caution">
    <text evidence="5">The sequence shown here is derived from an EMBL/GenBank/DDBJ whole genome shotgun (WGS) entry which is preliminary data.</text>
</comment>
<dbReference type="InterPro" id="IPR012334">
    <property type="entry name" value="Pectin_lyas_fold"/>
</dbReference>
<dbReference type="Pfam" id="PF23106">
    <property type="entry name" value="EGF_Teneurin"/>
    <property type="match status" value="1"/>
</dbReference>
<dbReference type="CDD" id="cd00054">
    <property type="entry name" value="EGF_CA"/>
    <property type="match status" value="1"/>
</dbReference>
<keyword evidence="1" id="KW-0732">Signal</keyword>
<protein>
    <submittedName>
        <fullName evidence="5">Uncharacterized protein</fullName>
    </submittedName>
</protein>
<evidence type="ECO:0000256" key="1">
    <source>
        <dbReference type="ARBA" id="ARBA00022729"/>
    </source>
</evidence>
<dbReference type="Gene3D" id="3.50.4.10">
    <property type="entry name" value="Hepatocyte Growth Factor"/>
    <property type="match status" value="1"/>
</dbReference>
<feature type="non-terminal residue" evidence="5">
    <location>
        <position position="1"/>
    </location>
</feature>
<evidence type="ECO:0000256" key="2">
    <source>
        <dbReference type="ARBA" id="ARBA00022737"/>
    </source>
</evidence>
<feature type="disulfide bond" evidence="4">
    <location>
        <begin position="651"/>
        <end position="660"/>
    </location>
</feature>
<organism evidence="5 6">
    <name type="scientific">Owenia fusiformis</name>
    <name type="common">Polychaete worm</name>
    <dbReference type="NCBI Taxonomy" id="6347"/>
    <lineage>
        <taxon>Eukaryota</taxon>
        <taxon>Metazoa</taxon>
        <taxon>Spiralia</taxon>
        <taxon>Lophotrochozoa</taxon>
        <taxon>Annelida</taxon>
        <taxon>Polychaeta</taxon>
        <taxon>Sedentaria</taxon>
        <taxon>Canalipalpata</taxon>
        <taxon>Sabellida</taxon>
        <taxon>Oweniida</taxon>
        <taxon>Oweniidae</taxon>
        <taxon>Owenia</taxon>
    </lineage>
</organism>
<dbReference type="EMBL" id="CAIIXF020000007">
    <property type="protein sequence ID" value="CAH1790606.1"/>
    <property type="molecule type" value="Genomic_DNA"/>
</dbReference>
<dbReference type="PROSITE" id="PS50948">
    <property type="entry name" value="PAN"/>
    <property type="match status" value="1"/>
</dbReference>
<keyword evidence="4" id="KW-0245">EGF-like domain</keyword>
<dbReference type="PANTHER" id="PTHR47653:SF1">
    <property type="entry name" value="DELETED IN MALIGNANT BRAIN TUMORS 1 PROTEIN"/>
    <property type="match status" value="1"/>
</dbReference>
<keyword evidence="2" id="KW-0677">Repeat</keyword>
<keyword evidence="3" id="KW-0325">Glycoprotein</keyword>
<accession>A0A8J1UX23</accession>
<dbReference type="InterPro" id="IPR000742">
    <property type="entry name" value="EGF"/>
</dbReference>
<dbReference type="Gene3D" id="2.160.20.10">
    <property type="entry name" value="Single-stranded right-handed beta-helix, Pectin lyase-like"/>
    <property type="match status" value="1"/>
</dbReference>
<dbReference type="GO" id="GO:0016020">
    <property type="term" value="C:membrane"/>
    <property type="evidence" value="ECO:0007669"/>
    <property type="project" value="TreeGrafter"/>
</dbReference>
<evidence type="ECO:0000256" key="4">
    <source>
        <dbReference type="PROSITE-ProRule" id="PRU00076"/>
    </source>
</evidence>
<feature type="non-terminal residue" evidence="5">
    <location>
        <position position="668"/>
    </location>
</feature>
<evidence type="ECO:0000313" key="5">
    <source>
        <dbReference type="EMBL" id="CAH1790606.1"/>
    </source>
</evidence>
<dbReference type="PROSITE" id="PS50026">
    <property type="entry name" value="EGF_3"/>
    <property type="match status" value="1"/>
</dbReference>
<keyword evidence="4" id="KW-1015">Disulfide bond</keyword>
<dbReference type="GO" id="GO:0045217">
    <property type="term" value="P:cell-cell junction maintenance"/>
    <property type="evidence" value="ECO:0007669"/>
    <property type="project" value="TreeGrafter"/>
</dbReference>
<dbReference type="SUPFAM" id="SSF51126">
    <property type="entry name" value="Pectin lyase-like"/>
    <property type="match status" value="2"/>
</dbReference>
<evidence type="ECO:0000313" key="6">
    <source>
        <dbReference type="Proteomes" id="UP000749559"/>
    </source>
</evidence>
<dbReference type="SUPFAM" id="SSF57414">
    <property type="entry name" value="Hairpin loop containing domain-like"/>
    <property type="match status" value="1"/>
</dbReference>
<dbReference type="InterPro" id="IPR053243">
    <property type="entry name" value="SJ_maturation_regulator"/>
</dbReference>
<keyword evidence="6" id="KW-1185">Reference proteome</keyword>
<dbReference type="InterPro" id="IPR011050">
    <property type="entry name" value="Pectin_lyase_fold/virulence"/>
</dbReference>
<dbReference type="OrthoDB" id="6326501at2759"/>
<dbReference type="Gene3D" id="2.60.120.260">
    <property type="entry name" value="Galactose-binding domain-like"/>
    <property type="match status" value="1"/>
</dbReference>
<evidence type="ECO:0000256" key="3">
    <source>
        <dbReference type="ARBA" id="ARBA00023180"/>
    </source>
</evidence>
<sequence length="668" mass="75914">LMGYHFERNYWGPRNLSEIETVLWNHHNNINLNRIYIHPYATNPDLTEFSDDDQDVQFLMTSFFGGDVIQDIVVEARTEPYIVQRSIYIRDGGMLTLNAGVHLMFRGMHGIFVEGRLVINGSAESNVILSRKERDAQWEGIVFQKPKPGACKNGTHFSLMRHFAIKENNREINSNWDRWYCIHRCRTATYVCKSIEYRALDGRCQLSDKSKEDINPSMWSNFTEEWDFYERADCIDPEASVVRHANITGSKYGMLIYDVPIKVYDARIEYVENGLIFHKNSFGTNMTFRDSQISQSTGSGIVMTSSALRYIDMTGSVVDRARYHGILLDGDNPILNLINGTVSQSEKHGIYKSSSVSAASVSLDGVTFDSNRQNDLNIKYPKYISVLNCAFMKSIQSNYHAIYISKMGQYYDKTSRLTMDIKNSVFEENVGPVVKVTTNTHNHHLKALINIQNNVFRNNSNSLVEIAPSTGTDVLIQDNLMEYNVGTAHLIDIHAIYYQYGKQWLNNDVHIIRNKLLSNEGLTMVHLNPDDNAKSSGMLTDNVFSGNSASQGIIRTTSGNYSFHYNILENPSIAFELYVEYNGDDVVDATYNWWGSTTEAYAKDRIFDKEDAINSAVVVYIPILQGKVFTCFAVNNCSGHGECIRPDRCRCDDGWKGTECNQVSCQQV</sequence>
<dbReference type="PROSITE" id="PS00022">
    <property type="entry name" value="EGF_1"/>
    <property type="match status" value="1"/>
</dbReference>
<dbReference type="AlphaFoldDB" id="A0A8J1UX23"/>
<dbReference type="PROSITE" id="PS01186">
    <property type="entry name" value="EGF_2"/>
    <property type="match status" value="1"/>
</dbReference>
<name>A0A8J1UX23_OWEFU</name>
<dbReference type="Proteomes" id="UP000749559">
    <property type="component" value="Unassembled WGS sequence"/>
</dbReference>
<dbReference type="InterPro" id="IPR003609">
    <property type="entry name" value="Pan_app"/>
</dbReference>
<dbReference type="PANTHER" id="PTHR47653">
    <property type="entry name" value="PROTEIN BARK BEETLE"/>
    <property type="match status" value="1"/>
</dbReference>
<dbReference type="Pfam" id="PF00024">
    <property type="entry name" value="PAN_1"/>
    <property type="match status" value="1"/>
</dbReference>
<comment type="caution">
    <text evidence="4">Lacks conserved residue(s) required for the propagation of feature annotation.</text>
</comment>
<reference evidence="5" key="1">
    <citation type="submission" date="2022-03" db="EMBL/GenBank/DDBJ databases">
        <authorList>
            <person name="Martin C."/>
        </authorList>
    </citation>
    <scope>NUCLEOTIDE SEQUENCE</scope>
</reference>
<proteinExistence type="predicted"/>
<gene>
    <name evidence="5" type="ORF">OFUS_LOCUS15787</name>
</gene>